<keyword evidence="4" id="KW-1185">Reference proteome</keyword>
<reference evidence="3 4" key="1">
    <citation type="journal article" date="2019" name="Nat. Ecol. Evol.">
        <title>Megaphylogeny resolves global patterns of mushroom evolution.</title>
        <authorList>
            <person name="Varga T."/>
            <person name="Krizsan K."/>
            <person name="Foldi C."/>
            <person name="Dima B."/>
            <person name="Sanchez-Garcia M."/>
            <person name="Sanchez-Ramirez S."/>
            <person name="Szollosi G.J."/>
            <person name="Szarkandi J.G."/>
            <person name="Papp V."/>
            <person name="Albert L."/>
            <person name="Andreopoulos W."/>
            <person name="Angelini C."/>
            <person name="Antonin V."/>
            <person name="Barry K.W."/>
            <person name="Bougher N.L."/>
            <person name="Buchanan P."/>
            <person name="Buyck B."/>
            <person name="Bense V."/>
            <person name="Catcheside P."/>
            <person name="Chovatia M."/>
            <person name="Cooper J."/>
            <person name="Damon W."/>
            <person name="Desjardin D."/>
            <person name="Finy P."/>
            <person name="Geml J."/>
            <person name="Haridas S."/>
            <person name="Hughes K."/>
            <person name="Justo A."/>
            <person name="Karasinski D."/>
            <person name="Kautmanova I."/>
            <person name="Kiss B."/>
            <person name="Kocsube S."/>
            <person name="Kotiranta H."/>
            <person name="LaButti K.M."/>
            <person name="Lechner B.E."/>
            <person name="Liimatainen K."/>
            <person name="Lipzen A."/>
            <person name="Lukacs Z."/>
            <person name="Mihaltcheva S."/>
            <person name="Morgado L.N."/>
            <person name="Niskanen T."/>
            <person name="Noordeloos M.E."/>
            <person name="Ohm R.A."/>
            <person name="Ortiz-Santana B."/>
            <person name="Ovrebo C."/>
            <person name="Racz N."/>
            <person name="Riley R."/>
            <person name="Savchenko A."/>
            <person name="Shiryaev A."/>
            <person name="Soop K."/>
            <person name="Spirin V."/>
            <person name="Szebenyi C."/>
            <person name="Tomsovsky M."/>
            <person name="Tulloss R.E."/>
            <person name="Uehling J."/>
            <person name="Grigoriev I.V."/>
            <person name="Vagvolgyi C."/>
            <person name="Papp T."/>
            <person name="Martin F.M."/>
            <person name="Miettinen O."/>
            <person name="Hibbett D.S."/>
            <person name="Nagy L.G."/>
        </authorList>
    </citation>
    <scope>NUCLEOTIDE SEQUENCE [LARGE SCALE GENOMIC DNA]</scope>
    <source>
        <strain evidence="3 4">CBS 962.96</strain>
    </source>
</reference>
<dbReference type="EMBL" id="ML179117">
    <property type="protein sequence ID" value="THU99592.1"/>
    <property type="molecule type" value="Genomic_DNA"/>
</dbReference>
<evidence type="ECO:0000256" key="1">
    <source>
        <dbReference type="SAM" id="MobiDB-lite"/>
    </source>
</evidence>
<evidence type="ECO:0000313" key="3">
    <source>
        <dbReference type="EMBL" id="THU99592.1"/>
    </source>
</evidence>
<evidence type="ECO:0000313" key="4">
    <source>
        <dbReference type="Proteomes" id="UP000297245"/>
    </source>
</evidence>
<dbReference type="Proteomes" id="UP000297245">
    <property type="component" value="Unassembled WGS sequence"/>
</dbReference>
<accession>A0A4S8MAV1</accession>
<dbReference type="AlphaFoldDB" id="A0A4S8MAV1"/>
<feature type="compositionally biased region" description="Low complexity" evidence="1">
    <location>
        <begin position="38"/>
        <end position="48"/>
    </location>
</feature>
<feature type="region of interest" description="Disordered" evidence="1">
    <location>
        <begin position="1"/>
        <end position="105"/>
    </location>
</feature>
<feature type="compositionally biased region" description="Low complexity" evidence="1">
    <location>
        <begin position="57"/>
        <end position="71"/>
    </location>
</feature>
<organism evidence="3 4">
    <name type="scientific">Dendrothele bispora (strain CBS 962.96)</name>
    <dbReference type="NCBI Taxonomy" id="1314807"/>
    <lineage>
        <taxon>Eukaryota</taxon>
        <taxon>Fungi</taxon>
        <taxon>Dikarya</taxon>
        <taxon>Basidiomycota</taxon>
        <taxon>Agaricomycotina</taxon>
        <taxon>Agaricomycetes</taxon>
        <taxon>Agaricomycetidae</taxon>
        <taxon>Agaricales</taxon>
        <taxon>Agaricales incertae sedis</taxon>
        <taxon>Dendrothele</taxon>
    </lineage>
</organism>
<protein>
    <submittedName>
        <fullName evidence="3">Uncharacterized protein</fullName>
    </submittedName>
</protein>
<gene>
    <name evidence="3" type="ORF">K435DRAFT_964395</name>
</gene>
<keyword evidence="2" id="KW-1133">Transmembrane helix</keyword>
<feature type="transmembrane region" description="Helical" evidence="2">
    <location>
        <begin position="293"/>
        <end position="312"/>
    </location>
</feature>
<feature type="compositionally biased region" description="Gly residues" evidence="1">
    <location>
        <begin position="20"/>
        <end position="37"/>
    </location>
</feature>
<evidence type="ECO:0000256" key="2">
    <source>
        <dbReference type="SAM" id="Phobius"/>
    </source>
</evidence>
<sequence>MFIPFISDHSSQILGKRKGGGGGGRSGGGKSSSGGSGRSSSSSSSSRSSGGGRGSRSRPSSSTISGGRTSRPYNNGGGKPTVVPAGQPFAGRSVGGGTRSQIYGSRTYGSGYPSYGYGRGVAGRGFPFYFWPLVWGGAVGVGTTTYLHASEEYGQPNNSSRPGGVQTTAAFQSNYTSTIFRITSDNQTVLDLIYEIHLNCSSHLTSNSASSPSDAYVYNETAPDAPKPEQAIQYYRASSAVLTLDGYNNSAVLGTEGTPDTPLPDGIDVTLLECLNGTIGQGILLVDGVGGRWTPPSYGIVGLLWIIWLFAYEF</sequence>
<keyword evidence="2" id="KW-0812">Transmembrane</keyword>
<proteinExistence type="predicted"/>
<name>A0A4S8MAV1_DENBC</name>
<dbReference type="OrthoDB" id="3365917at2759"/>
<keyword evidence="2" id="KW-0472">Membrane</keyword>